<dbReference type="PROSITE" id="PS51900">
    <property type="entry name" value="CB"/>
    <property type="match status" value="1"/>
</dbReference>
<evidence type="ECO:0000313" key="11">
    <source>
        <dbReference type="Proteomes" id="UP001609175"/>
    </source>
</evidence>
<keyword evidence="3 5" id="KW-0238">DNA-binding</keyword>
<dbReference type="InterPro" id="IPR011010">
    <property type="entry name" value="DNA_brk_join_enz"/>
</dbReference>
<evidence type="ECO:0000313" key="10">
    <source>
        <dbReference type="EMBL" id="MFH5244648.1"/>
    </source>
</evidence>
<feature type="domain" description="Tyr recombinase" evidence="6">
    <location>
        <begin position="166"/>
        <end position="353"/>
    </location>
</feature>
<evidence type="ECO:0000256" key="4">
    <source>
        <dbReference type="ARBA" id="ARBA00023172"/>
    </source>
</evidence>
<evidence type="ECO:0000259" key="7">
    <source>
        <dbReference type="PROSITE" id="PS51900"/>
    </source>
</evidence>
<dbReference type="Proteomes" id="UP001609219">
    <property type="component" value="Unassembled WGS sequence"/>
</dbReference>
<evidence type="ECO:0000313" key="8">
    <source>
        <dbReference type="EMBL" id="MFH5207736.1"/>
    </source>
</evidence>
<dbReference type="Gene3D" id="1.10.443.10">
    <property type="entry name" value="Intergrase catalytic core"/>
    <property type="match status" value="1"/>
</dbReference>
<evidence type="ECO:0000256" key="3">
    <source>
        <dbReference type="ARBA" id="ARBA00023125"/>
    </source>
</evidence>
<gene>
    <name evidence="10" type="ORF">ACHIPV_22635</name>
    <name evidence="8" type="ORF">ACHIPZ_05830</name>
    <name evidence="9" type="ORF">ACHIRB_02580</name>
</gene>
<accession>A0ABW7KQE2</accession>
<keyword evidence="2" id="KW-0229">DNA integration</keyword>
<dbReference type="InterPro" id="IPR002104">
    <property type="entry name" value="Integrase_catalytic"/>
</dbReference>
<dbReference type="SUPFAM" id="SSF56349">
    <property type="entry name" value="DNA breaking-rejoining enzymes"/>
    <property type="match status" value="1"/>
</dbReference>
<dbReference type="InterPro" id="IPR013762">
    <property type="entry name" value="Integrase-like_cat_sf"/>
</dbReference>
<comment type="caution">
    <text evidence="10">The sequence shown here is derived from an EMBL/GenBank/DDBJ whole genome shotgun (WGS) entry which is preliminary data.</text>
</comment>
<evidence type="ECO:0000313" key="13">
    <source>
        <dbReference type="Proteomes" id="UP001609219"/>
    </source>
</evidence>
<name>A0ABW7KQE2_9NOCA</name>
<comment type="similarity">
    <text evidence="1">Belongs to the 'phage' integrase family.</text>
</comment>
<dbReference type="EMBL" id="JBIMSO010000026">
    <property type="protein sequence ID" value="MFH5207736.1"/>
    <property type="molecule type" value="Genomic_DNA"/>
</dbReference>
<evidence type="ECO:0000256" key="2">
    <source>
        <dbReference type="ARBA" id="ARBA00022908"/>
    </source>
</evidence>
<dbReference type="InterPro" id="IPR010998">
    <property type="entry name" value="Integrase_recombinase_N"/>
</dbReference>
<dbReference type="PANTHER" id="PTHR30349:SF41">
    <property type="entry name" value="INTEGRASE_RECOMBINASE PROTEIN MJ0367-RELATED"/>
    <property type="match status" value="1"/>
</dbReference>
<proteinExistence type="inferred from homology"/>
<dbReference type="RefSeq" id="WP_395113201.1">
    <property type="nucleotide sequence ID" value="NZ_JBIMSN010000009.1"/>
</dbReference>
<feature type="domain" description="Core-binding (CB)" evidence="7">
    <location>
        <begin position="19"/>
        <end position="119"/>
    </location>
</feature>
<dbReference type="PROSITE" id="PS51898">
    <property type="entry name" value="TYR_RECOMBINASE"/>
    <property type="match status" value="1"/>
</dbReference>
<dbReference type="Proteomes" id="UP001609176">
    <property type="component" value="Unassembled WGS sequence"/>
</dbReference>
<dbReference type="PANTHER" id="PTHR30349">
    <property type="entry name" value="PHAGE INTEGRASE-RELATED"/>
    <property type="match status" value="1"/>
</dbReference>
<dbReference type="Proteomes" id="UP001609175">
    <property type="component" value="Unassembled WGS sequence"/>
</dbReference>
<sequence length="364" mass="41610">MRVLDPVNDAVSFTLLDDDGVVEPVERYLRYLSDTERSPNTIKAHAHDLKDWFTFLRERECDWHRVQLEDVGGFIRWLRRPPGVRRSAVSVLPSVEQYCSESTVNRKLSTVSVFYQHAARHGVDLGELMSSWQTGGHRGAWKPFLHHISKTAPKSRRTVKLPTTSKLPRILTAIEVQTILDSCEHLRDRLLFALLYDTGVRIGEALGLRHEDIEAAEREITIRRRTNSNGARSKSPHPRTIPVSVGLIRLYADYLHAEYGELDSDYVFVNLWGRPHGRPLTYAATHALVCRLRRDTGIDFDPHWYRHTYATRMLRDKVPVEVVSKLLGHASLTTTISTYGHLTSDDARRALVDAGWFTNQSVTL</sequence>
<evidence type="ECO:0000313" key="12">
    <source>
        <dbReference type="Proteomes" id="UP001609176"/>
    </source>
</evidence>
<keyword evidence="13" id="KW-1185">Reference proteome</keyword>
<dbReference type="InterPro" id="IPR044068">
    <property type="entry name" value="CB"/>
</dbReference>
<evidence type="ECO:0000256" key="1">
    <source>
        <dbReference type="ARBA" id="ARBA00008857"/>
    </source>
</evidence>
<keyword evidence="4" id="KW-0233">DNA recombination</keyword>
<dbReference type="Pfam" id="PF02899">
    <property type="entry name" value="Phage_int_SAM_1"/>
    <property type="match status" value="1"/>
</dbReference>
<reference evidence="11 12" key="1">
    <citation type="submission" date="2024-10" db="EMBL/GenBank/DDBJ databases">
        <authorList>
            <person name="Riesco R."/>
        </authorList>
    </citation>
    <scope>NUCLEOTIDE SEQUENCE [LARGE SCALE GENOMIC DNA]</scope>
    <source>
        <strain evidence="10 12">NCIMB 15448</strain>
        <strain evidence="8 11">NCIMB 15449</strain>
        <strain evidence="9 13">NCIMB 15450</strain>
    </source>
</reference>
<evidence type="ECO:0000313" key="9">
    <source>
        <dbReference type="EMBL" id="MFH5227479.1"/>
    </source>
</evidence>
<dbReference type="EMBL" id="JBIMSN010000009">
    <property type="protein sequence ID" value="MFH5227479.1"/>
    <property type="molecule type" value="Genomic_DNA"/>
</dbReference>
<dbReference type="Pfam" id="PF00589">
    <property type="entry name" value="Phage_integrase"/>
    <property type="match status" value="1"/>
</dbReference>
<evidence type="ECO:0000256" key="5">
    <source>
        <dbReference type="PROSITE-ProRule" id="PRU01248"/>
    </source>
</evidence>
<protein>
    <submittedName>
        <fullName evidence="10">Site-specific integrase</fullName>
    </submittedName>
</protein>
<dbReference type="EMBL" id="JBIMSP010000047">
    <property type="protein sequence ID" value="MFH5244648.1"/>
    <property type="molecule type" value="Genomic_DNA"/>
</dbReference>
<dbReference type="InterPro" id="IPR050090">
    <property type="entry name" value="Tyrosine_recombinase_XerCD"/>
</dbReference>
<dbReference type="InterPro" id="IPR004107">
    <property type="entry name" value="Integrase_SAM-like_N"/>
</dbReference>
<evidence type="ECO:0000259" key="6">
    <source>
        <dbReference type="PROSITE" id="PS51898"/>
    </source>
</evidence>
<dbReference type="Gene3D" id="1.10.150.130">
    <property type="match status" value="1"/>
</dbReference>
<organism evidence="10 12">
    <name type="scientific">Antrihabitans spumae</name>
    <dbReference type="NCBI Taxonomy" id="3373370"/>
    <lineage>
        <taxon>Bacteria</taxon>
        <taxon>Bacillati</taxon>
        <taxon>Actinomycetota</taxon>
        <taxon>Actinomycetes</taxon>
        <taxon>Mycobacteriales</taxon>
        <taxon>Nocardiaceae</taxon>
        <taxon>Antrihabitans</taxon>
    </lineage>
</organism>